<dbReference type="GeneID" id="107271790"/>
<gene>
    <name evidence="2" type="primary">LOC107271790</name>
    <name evidence="3" type="synonym">LOC107273489</name>
</gene>
<dbReference type="RefSeq" id="XP_015607233.1">
    <property type="nucleotide sequence ID" value="XM_015751747.2"/>
</dbReference>
<keyword evidence="1" id="KW-1185">Reference proteome</keyword>
<dbReference type="RefSeq" id="XP_015603696.1">
    <property type="nucleotide sequence ID" value="XM_015748210.2"/>
</dbReference>
<dbReference type="GeneID" id="107273489"/>
<evidence type="ECO:0000313" key="2">
    <source>
        <dbReference type="RefSeq" id="XP_015603696.1"/>
    </source>
</evidence>
<evidence type="ECO:0000313" key="3">
    <source>
        <dbReference type="RefSeq" id="XP_015607233.1"/>
    </source>
</evidence>
<dbReference type="KEGG" id="ccin:107271790"/>
<dbReference type="Proteomes" id="UP000694920">
    <property type="component" value="Unplaced"/>
</dbReference>
<proteinExistence type="predicted"/>
<protein>
    <submittedName>
        <fullName evidence="2">Uncharacterized protein LOC107271790</fullName>
    </submittedName>
    <submittedName>
        <fullName evidence="3">Uncharacterized protein LOC107273489</fullName>
    </submittedName>
</protein>
<sequence>MLPRTLQKDCGHSLNGNSRIAIAAKTLLAFIHLHPTTRTLKRTLTRRKQTEVDFEVESSTEEIPKNRYFSEPPIIDVASTFRFRIFCDLEYKDERRGFSFEICGTIIPCDSHYIRQMAVRQKSKSLAANFSSESYTAVLPFCLQEFMCPSRI</sequence>
<reference evidence="2 3" key="1">
    <citation type="submission" date="2025-04" db="UniProtKB">
        <authorList>
            <consortium name="RefSeq"/>
        </authorList>
    </citation>
    <scope>IDENTIFICATION</scope>
</reference>
<accession>A0AAJ7C7B2</accession>
<evidence type="ECO:0000313" key="1">
    <source>
        <dbReference type="Proteomes" id="UP000694920"/>
    </source>
</evidence>
<dbReference type="AlphaFoldDB" id="A0AAJ7C7B2"/>
<name>A0AAJ7C7B2_CEPCN</name>
<dbReference type="KEGG" id="ccin:107273489"/>
<organism evidence="1 2">
    <name type="scientific">Cephus cinctus</name>
    <name type="common">Wheat stem sawfly</name>
    <dbReference type="NCBI Taxonomy" id="211228"/>
    <lineage>
        <taxon>Eukaryota</taxon>
        <taxon>Metazoa</taxon>
        <taxon>Ecdysozoa</taxon>
        <taxon>Arthropoda</taxon>
        <taxon>Hexapoda</taxon>
        <taxon>Insecta</taxon>
        <taxon>Pterygota</taxon>
        <taxon>Neoptera</taxon>
        <taxon>Endopterygota</taxon>
        <taxon>Hymenoptera</taxon>
        <taxon>Cephoidea</taxon>
        <taxon>Cephidae</taxon>
        <taxon>Cephus</taxon>
    </lineage>
</organism>